<protein>
    <submittedName>
        <fullName evidence="6">Aldehyde dehydrogenase family protein</fullName>
    </submittedName>
</protein>
<dbReference type="InterPro" id="IPR015590">
    <property type="entry name" value="Aldehyde_DH_dom"/>
</dbReference>
<keyword evidence="2 4" id="KW-0560">Oxidoreductase</keyword>
<dbReference type="PANTHER" id="PTHR42804:SF1">
    <property type="entry name" value="ALDEHYDE DEHYDROGENASE-RELATED"/>
    <property type="match status" value="1"/>
</dbReference>
<accession>A0A4S4AMA4</accession>
<keyword evidence="7" id="KW-1185">Reference proteome</keyword>
<evidence type="ECO:0000259" key="5">
    <source>
        <dbReference type="Pfam" id="PF00171"/>
    </source>
</evidence>
<evidence type="ECO:0000313" key="6">
    <source>
        <dbReference type="EMBL" id="THF60730.1"/>
    </source>
</evidence>
<dbReference type="FunFam" id="3.40.605.10:FF:000007">
    <property type="entry name" value="NAD/NADP-dependent betaine aldehyde dehydrogenase"/>
    <property type="match status" value="1"/>
</dbReference>
<dbReference type="CDD" id="cd07138">
    <property type="entry name" value="ALDH_CddD_SSP0762"/>
    <property type="match status" value="1"/>
</dbReference>
<dbReference type="PANTHER" id="PTHR42804">
    <property type="entry name" value="ALDEHYDE DEHYDROGENASE"/>
    <property type="match status" value="1"/>
</dbReference>
<dbReference type="GO" id="GO:0016620">
    <property type="term" value="F:oxidoreductase activity, acting on the aldehyde or oxo group of donors, NAD or NADP as acceptor"/>
    <property type="evidence" value="ECO:0007669"/>
    <property type="project" value="InterPro"/>
</dbReference>
<name>A0A4S4AMA4_9RHOO</name>
<evidence type="ECO:0000256" key="2">
    <source>
        <dbReference type="ARBA" id="ARBA00023002"/>
    </source>
</evidence>
<comment type="caution">
    <text evidence="6">The sequence shown here is derived from an EMBL/GenBank/DDBJ whole genome shotgun (WGS) entry which is preliminary data.</text>
</comment>
<dbReference type="InterPro" id="IPR016161">
    <property type="entry name" value="Ald_DH/histidinol_DH"/>
</dbReference>
<dbReference type="PROSITE" id="PS00687">
    <property type="entry name" value="ALDEHYDE_DEHYDR_GLU"/>
    <property type="match status" value="1"/>
</dbReference>
<organism evidence="6 7">
    <name type="scientific">Pseudothauera rhizosphaerae</name>
    <dbReference type="NCBI Taxonomy" id="2565932"/>
    <lineage>
        <taxon>Bacteria</taxon>
        <taxon>Pseudomonadati</taxon>
        <taxon>Pseudomonadota</taxon>
        <taxon>Betaproteobacteria</taxon>
        <taxon>Rhodocyclales</taxon>
        <taxon>Zoogloeaceae</taxon>
        <taxon>Pseudothauera</taxon>
    </lineage>
</organism>
<dbReference type="OrthoDB" id="6187633at2"/>
<dbReference type="Proteomes" id="UP000307956">
    <property type="component" value="Unassembled WGS sequence"/>
</dbReference>
<dbReference type="InterPro" id="IPR016163">
    <property type="entry name" value="Ald_DH_C"/>
</dbReference>
<dbReference type="InterPro" id="IPR016162">
    <property type="entry name" value="Ald_DH_N"/>
</dbReference>
<evidence type="ECO:0000256" key="4">
    <source>
        <dbReference type="RuleBase" id="RU003345"/>
    </source>
</evidence>
<dbReference type="Gene3D" id="3.40.605.10">
    <property type="entry name" value="Aldehyde Dehydrogenase, Chain A, domain 1"/>
    <property type="match status" value="1"/>
</dbReference>
<proteinExistence type="inferred from homology"/>
<feature type="active site" evidence="3">
    <location>
        <position position="246"/>
    </location>
</feature>
<gene>
    <name evidence="6" type="ORF">E6O51_13220</name>
</gene>
<dbReference type="Gene3D" id="3.40.309.10">
    <property type="entry name" value="Aldehyde Dehydrogenase, Chain A, domain 2"/>
    <property type="match status" value="1"/>
</dbReference>
<dbReference type="EMBL" id="SSOD01000009">
    <property type="protein sequence ID" value="THF60730.1"/>
    <property type="molecule type" value="Genomic_DNA"/>
</dbReference>
<dbReference type="SUPFAM" id="SSF53720">
    <property type="entry name" value="ALDH-like"/>
    <property type="match status" value="1"/>
</dbReference>
<comment type="similarity">
    <text evidence="1 4">Belongs to the aldehyde dehydrogenase family.</text>
</comment>
<evidence type="ECO:0000313" key="7">
    <source>
        <dbReference type="Proteomes" id="UP000307956"/>
    </source>
</evidence>
<dbReference type="Pfam" id="PF00171">
    <property type="entry name" value="Aldedh"/>
    <property type="match status" value="1"/>
</dbReference>
<evidence type="ECO:0000256" key="1">
    <source>
        <dbReference type="ARBA" id="ARBA00009986"/>
    </source>
</evidence>
<dbReference type="RefSeq" id="WP_136385459.1">
    <property type="nucleotide sequence ID" value="NZ_SSOD01000009.1"/>
</dbReference>
<feature type="domain" description="Aldehyde dehydrogenase" evidence="5">
    <location>
        <begin position="14"/>
        <end position="469"/>
    </location>
</feature>
<dbReference type="AlphaFoldDB" id="A0A4S4AMA4"/>
<sequence>MPLQRTQFYIGGRWTDAAGRDAIEVIDPSMEAVYARIPAGTEADAEAAVAAAQAAFDGWSRTPPAARAAAIGRIAQALEVRSAQLAEAIAREVGMPLKMAARVQVGGPLWHWKNYAAMAEGFAWERRVGHSLVLRQPVGVVGAITPWNFPLNQITLKVAPALLAGCTVVLKPSEVAPINAFILAEAIHEAGLPAGVFNLVTGYGPVVGEVLARDPRVDMVSFTGSTRAGRRVAELAAATVKKVALELGGKSAAVVLDDADLATAVKGTVSSCLLNSGQTCSAHTRLVVPRARLEEAARIAAEAMAKFTLGPALDEGRRLGPLVSAAQRDRVRDYIRRGVAEGARLACGGAEPPLGLEQGYFVSPTVLVCEDPHATVAQEEIFGPVLVILPHDGDEDAIRIANDSLYGLGGAVWAGTDERAIIAARRIRSGQVDINGGAFNPRSPFGGFRQSGLGREAGEYGLEEFLEYQALQLRQG</sequence>
<reference evidence="6 7" key="1">
    <citation type="submission" date="2019-04" db="EMBL/GenBank/DDBJ databases">
        <title>Azoarcus rhizosphaerae sp. nov. isolated from rhizosphere of Ficus religiosa.</title>
        <authorList>
            <person name="Lin S.-Y."/>
            <person name="Hameed A."/>
            <person name="Hsu Y.-H."/>
            <person name="Young C.-C."/>
        </authorList>
    </citation>
    <scope>NUCLEOTIDE SEQUENCE [LARGE SCALE GENOMIC DNA]</scope>
    <source>
        <strain evidence="6 7">CC-YHH848</strain>
    </source>
</reference>
<dbReference type="InterPro" id="IPR029510">
    <property type="entry name" value="Ald_DH_CS_GLU"/>
</dbReference>
<evidence type="ECO:0000256" key="3">
    <source>
        <dbReference type="PROSITE-ProRule" id="PRU10007"/>
    </source>
</evidence>